<name>A0A426U8L1_9CHLR</name>
<evidence type="ECO:0000313" key="3">
    <source>
        <dbReference type="Proteomes" id="UP000280307"/>
    </source>
</evidence>
<feature type="transmembrane region" description="Helical" evidence="1">
    <location>
        <begin position="159"/>
        <end position="181"/>
    </location>
</feature>
<dbReference type="NCBIfam" id="NF047644">
    <property type="entry name" value="TsoY_fam"/>
    <property type="match status" value="1"/>
</dbReference>
<gene>
    <name evidence="2" type="ORF">EI684_02690</name>
</gene>
<evidence type="ECO:0000256" key="1">
    <source>
        <dbReference type="SAM" id="Phobius"/>
    </source>
</evidence>
<sequence>MAITFFIWLNFLVPHPNTPIITFDGIAAFLGTASLTAQALLFLALFGIIFFAVRHLRLVAWNLREYGRFKQTKAYATLREGQGAMALMALPLMLAMTVNVFFVLGAVFVPGLWNVVEYLFPFAMTAFVLIGALALRILFDTFGKALVSGKFECARNNSLSQFLAAFTFSMVAVGMAAPAAMSKTTLTVTISMFGSLFFLGAAVLLGLITLVLGFRGMLTNGLAVDAAPSLWMPIPVLTLLGITLVRLSHGIDTAFHFHIPQPLIFMLTASVLGLQLLIGLLGYSVMNKVGYLRDFVWGERNSPGSYGLICPAVALAVFGMFFIHPGLAQNGLVERFSAVHIALLVPVALVQVLGIVTMLRLDSKLMRMQPATERAVATA</sequence>
<feature type="transmembrane region" description="Helical" evidence="1">
    <location>
        <begin position="119"/>
        <end position="139"/>
    </location>
</feature>
<keyword evidence="1" id="KW-0472">Membrane</keyword>
<feature type="transmembrane region" description="Helical" evidence="1">
    <location>
        <begin position="84"/>
        <end position="113"/>
    </location>
</feature>
<evidence type="ECO:0000313" key="2">
    <source>
        <dbReference type="EMBL" id="RRR76602.1"/>
    </source>
</evidence>
<reference evidence="2 3" key="1">
    <citation type="submission" date="2018-12" db="EMBL/GenBank/DDBJ databases">
        <title>Genome Sequence of Candidatus Viridilinea halotolerans isolated from saline sulfide-rich spring.</title>
        <authorList>
            <person name="Grouzdev D.S."/>
            <person name="Burganskaya E.I."/>
            <person name="Krutkina M.S."/>
            <person name="Sukhacheva M.V."/>
            <person name="Gorlenko V.M."/>
        </authorList>
    </citation>
    <scope>NUCLEOTIDE SEQUENCE [LARGE SCALE GENOMIC DNA]</scope>
    <source>
        <strain evidence="2">Chok-6</strain>
    </source>
</reference>
<keyword evidence="1" id="KW-0812">Transmembrane</keyword>
<dbReference type="InterPro" id="IPR059133">
    <property type="entry name" value="TsoY-like"/>
</dbReference>
<protein>
    <submittedName>
        <fullName evidence="2">Uncharacterized protein</fullName>
    </submittedName>
</protein>
<feature type="transmembrane region" description="Helical" evidence="1">
    <location>
        <begin position="193"/>
        <end position="218"/>
    </location>
</feature>
<feature type="transmembrane region" description="Helical" evidence="1">
    <location>
        <begin position="306"/>
        <end position="327"/>
    </location>
</feature>
<dbReference type="AlphaFoldDB" id="A0A426U8L1"/>
<feature type="transmembrane region" description="Helical" evidence="1">
    <location>
        <begin position="263"/>
        <end position="285"/>
    </location>
</feature>
<accession>A0A426U8L1</accession>
<feature type="transmembrane region" description="Helical" evidence="1">
    <location>
        <begin position="230"/>
        <end position="251"/>
    </location>
</feature>
<dbReference type="Proteomes" id="UP000280307">
    <property type="component" value="Unassembled WGS sequence"/>
</dbReference>
<feature type="transmembrane region" description="Helical" evidence="1">
    <location>
        <begin position="39"/>
        <end position="63"/>
    </location>
</feature>
<feature type="transmembrane region" description="Helical" evidence="1">
    <location>
        <begin position="339"/>
        <end position="359"/>
    </location>
</feature>
<organism evidence="2 3">
    <name type="scientific">Candidatus Viridilinea halotolerans</name>
    <dbReference type="NCBI Taxonomy" id="2491704"/>
    <lineage>
        <taxon>Bacteria</taxon>
        <taxon>Bacillati</taxon>
        <taxon>Chloroflexota</taxon>
        <taxon>Chloroflexia</taxon>
        <taxon>Chloroflexales</taxon>
        <taxon>Chloroflexineae</taxon>
        <taxon>Oscillochloridaceae</taxon>
        <taxon>Candidatus Viridilinea</taxon>
    </lineage>
</organism>
<comment type="caution">
    <text evidence="2">The sequence shown here is derived from an EMBL/GenBank/DDBJ whole genome shotgun (WGS) entry which is preliminary data.</text>
</comment>
<keyword evidence="1" id="KW-1133">Transmembrane helix</keyword>
<dbReference type="EMBL" id="RSAS01000110">
    <property type="protein sequence ID" value="RRR76602.1"/>
    <property type="molecule type" value="Genomic_DNA"/>
</dbReference>
<proteinExistence type="predicted"/>